<gene>
    <name evidence="2" type="ORF">BDZ85DRAFT_124212</name>
</gene>
<sequence length="94" mass="10379">MADMLGCLYFVVLSAFLGSVPNRTAVRMAGYQIPTTQCMIKGRRSARRTSQTKHPLDPGCYTSTASDLVRSHTFVIGASDTTTCIMPRLRELYS</sequence>
<evidence type="ECO:0008006" key="4">
    <source>
        <dbReference type="Google" id="ProtNLM"/>
    </source>
</evidence>
<dbReference type="Proteomes" id="UP000799538">
    <property type="component" value="Unassembled WGS sequence"/>
</dbReference>
<evidence type="ECO:0000256" key="1">
    <source>
        <dbReference type="SAM" id="SignalP"/>
    </source>
</evidence>
<accession>A0A6A6GBY6</accession>
<name>A0A6A6GBY6_9PEZI</name>
<evidence type="ECO:0000313" key="2">
    <source>
        <dbReference type="EMBL" id="KAF2223236.1"/>
    </source>
</evidence>
<feature type="chain" id="PRO_5025337011" description="Secreted protein" evidence="1">
    <location>
        <begin position="20"/>
        <end position="94"/>
    </location>
</feature>
<protein>
    <recommendedName>
        <fullName evidence="4">Secreted protein</fullName>
    </recommendedName>
</protein>
<keyword evidence="3" id="KW-1185">Reference proteome</keyword>
<dbReference type="EMBL" id="ML992507">
    <property type="protein sequence ID" value="KAF2223236.1"/>
    <property type="molecule type" value="Genomic_DNA"/>
</dbReference>
<keyword evidence="1" id="KW-0732">Signal</keyword>
<proteinExistence type="predicted"/>
<evidence type="ECO:0000313" key="3">
    <source>
        <dbReference type="Proteomes" id="UP000799538"/>
    </source>
</evidence>
<reference evidence="3" key="1">
    <citation type="journal article" date="2020" name="Stud. Mycol.">
        <title>101 Dothideomycetes genomes: A test case for predicting lifestyles and emergence of pathogens.</title>
        <authorList>
            <person name="Haridas S."/>
            <person name="Albert R."/>
            <person name="Binder M."/>
            <person name="Bloem J."/>
            <person name="LaButti K."/>
            <person name="Salamov A."/>
            <person name="Andreopoulos B."/>
            <person name="Baker S."/>
            <person name="Barry K."/>
            <person name="Bills G."/>
            <person name="Bluhm B."/>
            <person name="Cannon C."/>
            <person name="Castanera R."/>
            <person name="Culley D."/>
            <person name="Daum C."/>
            <person name="Ezra D."/>
            <person name="Gonzalez J."/>
            <person name="Henrissat B."/>
            <person name="Kuo A."/>
            <person name="Liang C."/>
            <person name="Lipzen A."/>
            <person name="Lutzoni F."/>
            <person name="Magnuson J."/>
            <person name="Mondo S."/>
            <person name="Nolan M."/>
            <person name="Ohm R."/>
            <person name="Pangilinan J."/>
            <person name="Park H.-J."/>
            <person name="Ramirez L."/>
            <person name="Alfaro M."/>
            <person name="Sun H."/>
            <person name="Tritt A."/>
            <person name="Yoshinaga Y."/>
            <person name="Zwiers L.-H."/>
            <person name="Turgeon B."/>
            <person name="Goodwin S."/>
            <person name="Spatafora J."/>
            <person name="Crous P."/>
            <person name="Grigoriev I."/>
        </authorList>
    </citation>
    <scope>NUCLEOTIDE SEQUENCE [LARGE SCALE GENOMIC DNA]</scope>
    <source>
        <strain evidence="3">CECT 20119</strain>
    </source>
</reference>
<dbReference type="AlphaFoldDB" id="A0A6A6GBY6"/>
<feature type="signal peptide" evidence="1">
    <location>
        <begin position="1"/>
        <end position="19"/>
    </location>
</feature>
<organism evidence="2 3">
    <name type="scientific">Elsinoe ampelina</name>
    <dbReference type="NCBI Taxonomy" id="302913"/>
    <lineage>
        <taxon>Eukaryota</taxon>
        <taxon>Fungi</taxon>
        <taxon>Dikarya</taxon>
        <taxon>Ascomycota</taxon>
        <taxon>Pezizomycotina</taxon>
        <taxon>Dothideomycetes</taxon>
        <taxon>Dothideomycetidae</taxon>
        <taxon>Myriangiales</taxon>
        <taxon>Elsinoaceae</taxon>
        <taxon>Elsinoe</taxon>
    </lineage>
</organism>